<name>A0ABW4AQJ1_9ACTN</name>
<evidence type="ECO:0008006" key="3">
    <source>
        <dbReference type="Google" id="ProtNLM"/>
    </source>
</evidence>
<sequence>MAMMKLVAGLAVGYVLGSRAGRGRYEQIAATARKVNTHPTVVQAQEKAKALINTGTEKATTRLHAIAADEPVPAAPVTGRPAL</sequence>
<dbReference type="Proteomes" id="UP001597183">
    <property type="component" value="Unassembled WGS sequence"/>
</dbReference>
<evidence type="ECO:0000313" key="2">
    <source>
        <dbReference type="Proteomes" id="UP001597183"/>
    </source>
</evidence>
<proteinExistence type="predicted"/>
<organism evidence="1 2">
    <name type="scientific">Actinoplanes sichuanensis</name>
    <dbReference type="NCBI Taxonomy" id="512349"/>
    <lineage>
        <taxon>Bacteria</taxon>
        <taxon>Bacillati</taxon>
        <taxon>Actinomycetota</taxon>
        <taxon>Actinomycetes</taxon>
        <taxon>Micromonosporales</taxon>
        <taxon>Micromonosporaceae</taxon>
        <taxon>Actinoplanes</taxon>
    </lineage>
</organism>
<gene>
    <name evidence="1" type="ORF">ACFQ5G_44405</name>
</gene>
<dbReference type="EMBL" id="JBHTMK010000055">
    <property type="protein sequence ID" value="MFD1372411.1"/>
    <property type="molecule type" value="Genomic_DNA"/>
</dbReference>
<reference evidence="2" key="1">
    <citation type="journal article" date="2019" name="Int. J. Syst. Evol. Microbiol.">
        <title>The Global Catalogue of Microorganisms (GCM) 10K type strain sequencing project: providing services to taxonomists for standard genome sequencing and annotation.</title>
        <authorList>
            <consortium name="The Broad Institute Genomics Platform"/>
            <consortium name="The Broad Institute Genome Sequencing Center for Infectious Disease"/>
            <person name="Wu L."/>
            <person name="Ma J."/>
        </authorList>
    </citation>
    <scope>NUCLEOTIDE SEQUENCE [LARGE SCALE GENOMIC DNA]</scope>
    <source>
        <strain evidence="2">CCM 7526</strain>
    </source>
</reference>
<comment type="caution">
    <text evidence="1">The sequence shown here is derived from an EMBL/GenBank/DDBJ whole genome shotgun (WGS) entry which is preliminary data.</text>
</comment>
<accession>A0ABW4AQJ1</accession>
<protein>
    <recommendedName>
        <fullName evidence="3">YtxH domain-containing protein</fullName>
    </recommendedName>
</protein>
<evidence type="ECO:0000313" key="1">
    <source>
        <dbReference type="EMBL" id="MFD1372411.1"/>
    </source>
</evidence>
<keyword evidence="2" id="KW-1185">Reference proteome</keyword>
<dbReference type="RefSeq" id="WP_317796158.1">
    <property type="nucleotide sequence ID" value="NZ_AP028461.1"/>
</dbReference>